<dbReference type="Proteomes" id="UP000225706">
    <property type="component" value="Unassembled WGS sequence"/>
</dbReference>
<keyword evidence="2 3" id="KW-0067">ATP-binding</keyword>
<dbReference type="EMBL" id="LSMT01000285">
    <property type="protein sequence ID" value="PFX21234.1"/>
    <property type="molecule type" value="Genomic_DNA"/>
</dbReference>
<dbReference type="OrthoDB" id="6287070at2759"/>
<evidence type="ECO:0000256" key="1">
    <source>
        <dbReference type="ARBA" id="ARBA00022741"/>
    </source>
</evidence>
<dbReference type="AlphaFoldDB" id="A0A2B4RS20"/>
<evidence type="ECO:0000259" key="6">
    <source>
        <dbReference type="PROSITE" id="PS50011"/>
    </source>
</evidence>
<dbReference type="InterPro" id="IPR008266">
    <property type="entry name" value="Tyr_kinase_AS"/>
</dbReference>
<gene>
    <name evidence="7" type="primary">drkD</name>
    <name evidence="7" type="ORF">AWC38_SpisGene14287</name>
</gene>
<feature type="domain" description="Protein kinase" evidence="6">
    <location>
        <begin position="385"/>
        <end position="630"/>
    </location>
</feature>
<keyword evidence="1 3" id="KW-0547">Nucleotide-binding</keyword>
<dbReference type="Gene3D" id="1.10.510.10">
    <property type="entry name" value="Transferase(Phosphotransferase) domain 1"/>
    <property type="match status" value="1"/>
</dbReference>
<reference evidence="8" key="1">
    <citation type="journal article" date="2017" name="bioRxiv">
        <title>Comparative analysis of the genomes of Stylophora pistillata and Acropora digitifera provides evidence for extensive differences between species of corals.</title>
        <authorList>
            <person name="Voolstra C.R."/>
            <person name="Li Y."/>
            <person name="Liew Y.J."/>
            <person name="Baumgarten S."/>
            <person name="Zoccola D."/>
            <person name="Flot J.-F."/>
            <person name="Tambutte S."/>
            <person name="Allemand D."/>
            <person name="Aranda M."/>
        </authorList>
    </citation>
    <scope>NUCLEOTIDE SEQUENCE [LARGE SCALE GENOMIC DNA]</scope>
</reference>
<keyword evidence="7" id="KW-0808">Transferase</keyword>
<dbReference type="GO" id="GO:0005524">
    <property type="term" value="F:ATP binding"/>
    <property type="evidence" value="ECO:0007669"/>
    <property type="project" value="UniProtKB-UniRule"/>
</dbReference>
<name>A0A2B4RS20_STYPI</name>
<dbReference type="InterPro" id="IPR000719">
    <property type="entry name" value="Prot_kinase_dom"/>
</dbReference>
<dbReference type="InterPro" id="IPR011009">
    <property type="entry name" value="Kinase-like_dom_sf"/>
</dbReference>
<evidence type="ECO:0000313" key="7">
    <source>
        <dbReference type="EMBL" id="PFX21234.1"/>
    </source>
</evidence>
<feature type="compositionally biased region" description="Low complexity" evidence="5">
    <location>
        <begin position="167"/>
        <end position="181"/>
    </location>
</feature>
<dbReference type="STRING" id="50429.A0A2B4RS20"/>
<protein>
    <submittedName>
        <fullName evidence="7">Putative serine/threonine-protein kinase drkD</fullName>
    </submittedName>
</protein>
<dbReference type="PROSITE" id="PS00107">
    <property type="entry name" value="PROTEIN_KINASE_ATP"/>
    <property type="match status" value="1"/>
</dbReference>
<evidence type="ECO:0000256" key="3">
    <source>
        <dbReference type="PROSITE-ProRule" id="PRU10141"/>
    </source>
</evidence>
<proteinExistence type="predicted"/>
<feature type="region of interest" description="Disordered" evidence="5">
    <location>
        <begin position="216"/>
        <end position="235"/>
    </location>
</feature>
<dbReference type="InterPro" id="IPR051681">
    <property type="entry name" value="Ser/Thr_Kinases-Pseudokinases"/>
</dbReference>
<keyword evidence="7" id="KW-0418">Kinase</keyword>
<feature type="binding site" evidence="3">
    <location>
        <position position="412"/>
    </location>
    <ligand>
        <name>ATP</name>
        <dbReference type="ChEBI" id="CHEBI:30616"/>
    </ligand>
</feature>
<feature type="coiled-coil region" evidence="4">
    <location>
        <begin position="309"/>
        <end position="343"/>
    </location>
</feature>
<dbReference type="InterPro" id="IPR017441">
    <property type="entry name" value="Protein_kinase_ATP_BS"/>
</dbReference>
<comment type="caution">
    <text evidence="7">The sequence shown here is derived from an EMBL/GenBank/DDBJ whole genome shotgun (WGS) entry which is preliminary data.</text>
</comment>
<sequence length="630" mass="71941">MGFLKFVCKRDYALFVPVETVIPEKYFDENLEQATGQEAQEQSEQINEEELDVISLDFESVPTGTSKESVRKLRRTNSMTSAEIKIMVAAGESSKTDSQEFIEKQRLMLREFVRHKSLPDHQDNYVIIQDEEGKDSAENSHFKGGHFQSIPPDDCGQTGTSRRKTLGKQQQSQDLGSQLSSLREKPRDDNEPEKSLLHRLREMEQQVTQLRAELQGKESEKASLLREKQEQHDRLQKQLQEKHDQLVTFEAQVRKMEEQLTNVQGQLQTNHDLLEKSDALVRKKEEQVTFLQSQLLKKDGLLVNSGVQVRETTQQLTNVKGQLQEKDEEIAGLKNQVTIFERRLMTKNQEVIELEMSLSAAQQLALSERQRQESPDWVIIRDQIQLTNKCLGRGAWGSVVEGKYCGCAVAVKQIHDLILSPYNRRLFEREMDIASRCRHPCLLQFIGATNDEENPLFVTELMETSLRALIEQKSLARQPLSATDRSVISLDVARALNYLHQKQPSPIIHRDVSSANVLLWLQGDQWRAKVSDYGTANFKQQTMTAAPGAAIYSAPEALSKDQTVMVDVYSFGVLLCEMSIQEMPDPERREQQVALVTNRLTRALIRGCLKTQPEARPTMEEIIDELEQPV</sequence>
<dbReference type="GO" id="GO:0097527">
    <property type="term" value="P:necroptotic signaling pathway"/>
    <property type="evidence" value="ECO:0007669"/>
    <property type="project" value="TreeGrafter"/>
</dbReference>
<evidence type="ECO:0000313" key="8">
    <source>
        <dbReference type="Proteomes" id="UP000225706"/>
    </source>
</evidence>
<dbReference type="Pfam" id="PF00069">
    <property type="entry name" value="Pkinase"/>
    <property type="match status" value="1"/>
</dbReference>
<dbReference type="SUPFAM" id="SSF56112">
    <property type="entry name" value="Protein kinase-like (PK-like)"/>
    <property type="match status" value="1"/>
</dbReference>
<feature type="compositionally biased region" description="Basic and acidic residues" evidence="5">
    <location>
        <begin position="182"/>
        <end position="192"/>
    </location>
</feature>
<evidence type="ECO:0000256" key="2">
    <source>
        <dbReference type="ARBA" id="ARBA00022840"/>
    </source>
</evidence>
<keyword evidence="8" id="KW-1185">Reference proteome</keyword>
<organism evidence="7 8">
    <name type="scientific">Stylophora pistillata</name>
    <name type="common">Smooth cauliflower coral</name>
    <dbReference type="NCBI Taxonomy" id="50429"/>
    <lineage>
        <taxon>Eukaryota</taxon>
        <taxon>Metazoa</taxon>
        <taxon>Cnidaria</taxon>
        <taxon>Anthozoa</taxon>
        <taxon>Hexacorallia</taxon>
        <taxon>Scleractinia</taxon>
        <taxon>Astrocoeniina</taxon>
        <taxon>Pocilloporidae</taxon>
        <taxon>Stylophora</taxon>
    </lineage>
</organism>
<keyword evidence="4" id="KW-0175">Coiled coil</keyword>
<evidence type="ECO:0000256" key="4">
    <source>
        <dbReference type="SAM" id="Coils"/>
    </source>
</evidence>
<evidence type="ECO:0000256" key="5">
    <source>
        <dbReference type="SAM" id="MobiDB-lite"/>
    </source>
</evidence>
<accession>A0A2B4RS20</accession>
<dbReference type="PANTHER" id="PTHR44329:SF298">
    <property type="entry name" value="MIXED LINEAGE KINASE DOMAIN-LIKE PROTEIN"/>
    <property type="match status" value="1"/>
</dbReference>
<dbReference type="GO" id="GO:0004672">
    <property type="term" value="F:protein kinase activity"/>
    <property type="evidence" value="ECO:0007669"/>
    <property type="project" value="InterPro"/>
</dbReference>
<feature type="region of interest" description="Disordered" evidence="5">
    <location>
        <begin position="135"/>
        <end position="192"/>
    </location>
</feature>
<dbReference type="PROSITE" id="PS50011">
    <property type="entry name" value="PROTEIN_KINASE_DOM"/>
    <property type="match status" value="1"/>
</dbReference>
<dbReference type="PROSITE" id="PS00109">
    <property type="entry name" value="PROTEIN_KINASE_TYR"/>
    <property type="match status" value="1"/>
</dbReference>
<dbReference type="PANTHER" id="PTHR44329">
    <property type="entry name" value="SERINE/THREONINE-PROTEIN KINASE TNNI3K-RELATED"/>
    <property type="match status" value="1"/>
</dbReference>